<dbReference type="Proteomes" id="UP000299102">
    <property type="component" value="Unassembled WGS sequence"/>
</dbReference>
<proteinExistence type="predicted"/>
<comment type="caution">
    <text evidence="1">The sequence shown here is derived from an EMBL/GenBank/DDBJ whole genome shotgun (WGS) entry which is preliminary data.</text>
</comment>
<accession>A0A4C1Z445</accession>
<gene>
    <name evidence="1" type="ORF">EVAR_49699_1</name>
</gene>
<keyword evidence="2" id="KW-1185">Reference proteome</keyword>
<organism evidence="1 2">
    <name type="scientific">Eumeta variegata</name>
    <name type="common">Bagworm moth</name>
    <name type="synonym">Eumeta japonica</name>
    <dbReference type="NCBI Taxonomy" id="151549"/>
    <lineage>
        <taxon>Eukaryota</taxon>
        <taxon>Metazoa</taxon>
        <taxon>Ecdysozoa</taxon>
        <taxon>Arthropoda</taxon>
        <taxon>Hexapoda</taxon>
        <taxon>Insecta</taxon>
        <taxon>Pterygota</taxon>
        <taxon>Neoptera</taxon>
        <taxon>Endopterygota</taxon>
        <taxon>Lepidoptera</taxon>
        <taxon>Glossata</taxon>
        <taxon>Ditrysia</taxon>
        <taxon>Tineoidea</taxon>
        <taxon>Psychidae</taxon>
        <taxon>Oiketicinae</taxon>
        <taxon>Eumeta</taxon>
    </lineage>
</organism>
<dbReference type="OrthoDB" id="425681at2759"/>
<dbReference type="AlphaFoldDB" id="A0A4C1Z445"/>
<evidence type="ECO:0000313" key="2">
    <source>
        <dbReference type="Proteomes" id="UP000299102"/>
    </source>
</evidence>
<protein>
    <submittedName>
        <fullName evidence="1">Uncharacterized protein</fullName>
    </submittedName>
</protein>
<sequence>MYGTESWVWQKKNENRINVVVMRSQRSMCGVSLENRSGIRDVREKCGLKEDLVSTVEKGMSRRAQARHRVVDSNFTLINDAATDCHAIVYSVSVPAAIVARPVLRRHCSGGHAVTRNSRETFKRDRTNLTDDLREGCPTAAIEDNISALRLTIKSDLPADLDKLSYRYRNTRSPALQAVSYSPDLIPCQFYLYPKKKAKLQGKWFSDGEETVTAYEKGVEAIPKCEFHRLQ</sequence>
<dbReference type="EMBL" id="BGZK01001562">
    <property type="protein sequence ID" value="GBP82390.1"/>
    <property type="molecule type" value="Genomic_DNA"/>
</dbReference>
<name>A0A4C1Z445_EUMVA</name>
<evidence type="ECO:0000313" key="1">
    <source>
        <dbReference type="EMBL" id="GBP82390.1"/>
    </source>
</evidence>
<reference evidence="1 2" key="1">
    <citation type="journal article" date="2019" name="Commun. Biol.">
        <title>The bagworm genome reveals a unique fibroin gene that provides high tensile strength.</title>
        <authorList>
            <person name="Kono N."/>
            <person name="Nakamura H."/>
            <person name="Ohtoshi R."/>
            <person name="Tomita M."/>
            <person name="Numata K."/>
            <person name="Arakawa K."/>
        </authorList>
    </citation>
    <scope>NUCLEOTIDE SEQUENCE [LARGE SCALE GENOMIC DNA]</scope>
</reference>